<dbReference type="EC" id="4.2.1.1" evidence="2 7"/>
<evidence type="ECO:0000313" key="9">
    <source>
        <dbReference type="Proteomes" id="UP000596092"/>
    </source>
</evidence>
<keyword evidence="4 7" id="KW-0456">Lyase</keyword>
<feature type="binding site" evidence="6">
    <location>
        <position position="111"/>
    </location>
    <ligand>
        <name>Zn(2+)</name>
        <dbReference type="ChEBI" id="CHEBI:29105"/>
    </ligand>
</feature>
<comment type="function">
    <text evidence="7">Reversible hydration of carbon dioxide.</text>
</comment>
<protein>
    <recommendedName>
        <fullName evidence="2 7">Carbonic anhydrase</fullName>
        <ecNumber evidence="2 7">4.2.1.1</ecNumber>
    </recommendedName>
    <alternativeName>
        <fullName evidence="7">Carbonate dehydratase</fullName>
    </alternativeName>
</protein>
<comment type="similarity">
    <text evidence="1 7">Belongs to the beta-class carbonic anhydrase family.</text>
</comment>
<comment type="catalytic activity">
    <reaction evidence="5 7">
        <text>hydrogencarbonate + H(+) = CO2 + H2O</text>
        <dbReference type="Rhea" id="RHEA:10748"/>
        <dbReference type="ChEBI" id="CHEBI:15377"/>
        <dbReference type="ChEBI" id="CHEBI:15378"/>
        <dbReference type="ChEBI" id="CHEBI:16526"/>
        <dbReference type="ChEBI" id="CHEBI:17544"/>
        <dbReference type="EC" id="4.2.1.1"/>
    </reaction>
</comment>
<dbReference type="GO" id="GO:0008270">
    <property type="term" value="F:zinc ion binding"/>
    <property type="evidence" value="ECO:0007669"/>
    <property type="project" value="UniProtKB-UniRule"/>
</dbReference>
<dbReference type="InterPro" id="IPR036874">
    <property type="entry name" value="Carbonic_anhydrase_sf"/>
</dbReference>
<evidence type="ECO:0000256" key="2">
    <source>
        <dbReference type="ARBA" id="ARBA00012925"/>
    </source>
</evidence>
<proteinExistence type="inferred from homology"/>
<gene>
    <name evidence="8" type="ORF">HP555_03505</name>
</gene>
<sequence>MTVTKPRLSGREALEVLLTGNQRFVRGQLEHPNHCNESRKKLLDGQEPIAAILTCGDSRVPPVDIFDQGLGDLFVLRVGGGVISDHMLGSIEYAVAHLHTPLVMVMGHSSCGAINAASRGAKAYGHMATLIPPLATALKHTMGLEGNWCDNASKELARTTAKKIAESEPVIADMVAAGKVFVVATYYDMATGVVSVL</sequence>
<dbReference type="RefSeq" id="WP_199263813.1">
    <property type="nucleotide sequence ID" value="NZ_CP054140.1"/>
</dbReference>
<reference evidence="8 9" key="1">
    <citation type="submission" date="2020-05" db="EMBL/GenBank/DDBJ databases">
        <title>Complete genome of Desulfobulbus oligotrophicus.</title>
        <authorList>
            <person name="Podar M."/>
        </authorList>
    </citation>
    <scope>NUCLEOTIDE SEQUENCE [LARGE SCALE GENOMIC DNA]</scope>
    <source>
        <strain evidence="8 9">Prop6</strain>
    </source>
</reference>
<dbReference type="GO" id="GO:0015976">
    <property type="term" value="P:carbon utilization"/>
    <property type="evidence" value="ECO:0007669"/>
    <property type="project" value="InterPro"/>
</dbReference>
<dbReference type="SMART" id="SM00947">
    <property type="entry name" value="Pro_CA"/>
    <property type="match status" value="1"/>
</dbReference>
<dbReference type="Pfam" id="PF00484">
    <property type="entry name" value="Pro_CA"/>
    <property type="match status" value="1"/>
</dbReference>
<evidence type="ECO:0000313" key="8">
    <source>
        <dbReference type="EMBL" id="QQG64997.1"/>
    </source>
</evidence>
<dbReference type="InterPro" id="IPR015892">
    <property type="entry name" value="Carbonic_anhydrase_CS"/>
</dbReference>
<dbReference type="EMBL" id="CP054140">
    <property type="protein sequence ID" value="QQG64997.1"/>
    <property type="molecule type" value="Genomic_DNA"/>
</dbReference>
<feature type="binding site" evidence="6">
    <location>
        <position position="55"/>
    </location>
    <ligand>
        <name>Zn(2+)</name>
        <dbReference type="ChEBI" id="CHEBI:29105"/>
    </ligand>
</feature>
<comment type="cofactor">
    <cofactor evidence="6">
        <name>Zn(2+)</name>
        <dbReference type="ChEBI" id="CHEBI:29105"/>
    </cofactor>
    <text evidence="6">Binds 1 zinc ion per subunit.</text>
</comment>
<dbReference type="GO" id="GO:0004089">
    <property type="term" value="F:carbonate dehydratase activity"/>
    <property type="evidence" value="ECO:0007669"/>
    <property type="project" value="UniProtKB-UniRule"/>
</dbReference>
<evidence type="ECO:0000256" key="1">
    <source>
        <dbReference type="ARBA" id="ARBA00006217"/>
    </source>
</evidence>
<feature type="binding site" evidence="6">
    <location>
        <position position="108"/>
    </location>
    <ligand>
        <name>Zn(2+)</name>
        <dbReference type="ChEBI" id="CHEBI:29105"/>
    </ligand>
</feature>
<evidence type="ECO:0000256" key="3">
    <source>
        <dbReference type="ARBA" id="ARBA00022833"/>
    </source>
</evidence>
<dbReference type="PANTHER" id="PTHR11002">
    <property type="entry name" value="CARBONIC ANHYDRASE"/>
    <property type="match status" value="1"/>
</dbReference>
<dbReference type="PANTHER" id="PTHR11002:SF79">
    <property type="entry name" value="CARBONIC ANHYDRASE 2"/>
    <property type="match status" value="1"/>
</dbReference>
<organism evidence="8 9">
    <name type="scientific">Desulfobulbus oligotrophicus</name>
    <dbReference type="NCBI Taxonomy" id="1909699"/>
    <lineage>
        <taxon>Bacteria</taxon>
        <taxon>Pseudomonadati</taxon>
        <taxon>Thermodesulfobacteriota</taxon>
        <taxon>Desulfobulbia</taxon>
        <taxon>Desulfobulbales</taxon>
        <taxon>Desulfobulbaceae</taxon>
        <taxon>Desulfobulbus</taxon>
    </lineage>
</organism>
<dbReference type="InterPro" id="IPR001765">
    <property type="entry name" value="Carbonic_anhydrase"/>
</dbReference>
<dbReference type="KEGG" id="dog:HP555_03505"/>
<evidence type="ECO:0000256" key="6">
    <source>
        <dbReference type="PIRSR" id="PIRSR601765-1"/>
    </source>
</evidence>
<evidence type="ECO:0000256" key="4">
    <source>
        <dbReference type="ARBA" id="ARBA00023239"/>
    </source>
</evidence>
<evidence type="ECO:0000256" key="7">
    <source>
        <dbReference type="RuleBase" id="RU003956"/>
    </source>
</evidence>
<name>A0A7T5VBW0_9BACT</name>
<keyword evidence="6" id="KW-0479">Metal-binding</keyword>
<dbReference type="Proteomes" id="UP000596092">
    <property type="component" value="Chromosome"/>
</dbReference>
<keyword evidence="9" id="KW-1185">Reference proteome</keyword>
<feature type="binding site" evidence="6">
    <location>
        <position position="57"/>
    </location>
    <ligand>
        <name>Zn(2+)</name>
        <dbReference type="ChEBI" id="CHEBI:29105"/>
    </ligand>
</feature>
<dbReference type="PROSITE" id="PS00705">
    <property type="entry name" value="PROK_CO2_ANHYDRASE_2"/>
    <property type="match status" value="1"/>
</dbReference>
<dbReference type="Gene3D" id="3.40.1050.10">
    <property type="entry name" value="Carbonic anhydrase"/>
    <property type="match status" value="1"/>
</dbReference>
<dbReference type="CDD" id="cd03378">
    <property type="entry name" value="beta_CA_cladeC"/>
    <property type="match status" value="1"/>
</dbReference>
<accession>A0A7T5VBW0</accession>
<dbReference type="AlphaFoldDB" id="A0A7T5VBW0"/>
<dbReference type="SUPFAM" id="SSF53056">
    <property type="entry name" value="beta-carbonic anhydrase, cab"/>
    <property type="match status" value="1"/>
</dbReference>
<keyword evidence="3 6" id="KW-0862">Zinc</keyword>
<evidence type="ECO:0000256" key="5">
    <source>
        <dbReference type="ARBA" id="ARBA00048348"/>
    </source>
</evidence>